<sequence>MDPLQLGWEPLVTSWMATEMPVSLQPVQRETIRLLFEWILPPCLNFVGKNCKHVLQLHSMHYTASMLKLYSCLMEDVKKIDKEDDDDDFLEEDVGGEEAIADDAPDGGMDEPPSMGMSEKKLDEERTNMSVAYFFFSIVWSVGATLDASSRLKFDEFFRSLCEMEAPKDKYPKPKDLKFPRALLIPKKGTVYDHVFIRKQYGSWNPWTSLVQPVNIDEKAQRDTDLRIMINALIVNTVDTERQRYFLHRFLLKDTPMLFVGPTGTGKSAITNSYLLELPRDKYIINNIYFSAQTSANQTQDIIFSKLERRKKGVFGPAPGKKLCVFVDDLNMPAKEKYGAQPPIEILRQWIDHRFWFDRKDTSLLNLMDIVMLSAMGPPGGGRNNVTPRFLRHFNIIAIEMFDEETMKNIFSPIIDWHFKDFETSQRKYSRIILTATMEVYQSAIDNFLPTPSKSHYLFNLRDFARVVQGILLMKPSLVQDGVEGSQKIIRLWIHEVYRVFYDRLVDEDDRDQFFRMVKHGIEIHFKEKLNNLFSHIVEPGQLIIDEDIRTLIFGDFMSKSKGEDRLYDEIQNLDELRETVEHYLEDYNLMSKAPMDLVLFRFAIEHISRISRVLKQPNGHCLLVGIGGSGRQSVTRLAAFISDFELFQIEITKNYSTSEWRDDLRKMMRRAGESGVSTVFLFGDHQIKDESFLEDVNMMLNTGDIPNLYENEERLEIIEKMQTLCQKENAQIEFTPLNMYNKFIERIRRHLHVVLAFSPIGDAFRNRLRMFPSLINCCTIDWFKAWPQDALQLVANKFLDDVEMKTEVRESTVSICKTFHESVRALSQKYYEVMRRVNYVTPTSYLELIKTFKSLLGKKRLDILTLKNRYIVGLEKLQFSENQVNVMQQELVELQPKLIETSKETEELIGIIERETIDVEDIKRIVEVDEAVANKAAREAEAIKIDCEEKLKIAMPAMNAALTALDTLKQNDITIVKTMTNPPAGVRLVMESICIMKGIKPDKKIDGSGKAFEDYWPASKKMLGDMKFLESLKEYDKDHIPAPTIKKIRDRFISNKEFDPAIIKNVSSACEGLCKWVKAIDVYDGVIKVVAPKRESLAEAEAVLEEQMSKLKVKQAELKSVTDKLQALNDNLVQKQTEKKNLEDNIELTKVKIDRANKLISGLGGEKDRWTKNVDQLNETYDNIVGDVLLSAGVVAYLGTFILDYRQDCIHEWYELCQLKAVPVSDFFSLSATLGDPVKIREWQIAGLPADNYSVDNAIIVTSANRWPLMIDPQGQANKWIKNMEKSNKLEVIKFSNPNFVRSLENCLQFGNPCLLENIGEELDPILESILLKQTFKQNNLEYIRLGDSVIEYSRDFKFYITTCLRNPHYLPEVSVKVTLLNFMITPLGLDDQLLGLVAAKEKPDLEEKKNQLILESAQNRRQLKDIEDKILEVLSTSQGNILEDETAIEILSSSKVLSTEISEKQKIATKTEEEIDVTRNGYKPVAVHGSMLFFTISDLANIDPMYQYSLTWFINLYLQSILHSKPSVQLEERIENLNQHFTYSIYINVCRSLFEKDKLLFSFLLCIGLAKGRGEVDDQEWRFLLTGGVALENPFANPAPSWLSDKSWAEIVRASQLPAFKGFMEMVQNAPQEWKKMYDSHTPHTERCPEPLADTLTRMEELIVLRCLRPDKFMPNERHVRFGIKKFEVCDSNGYVLHVRLYTGKDFDIHHDERQAFGVVKELMTVSQLLNKGYHLPTDNFYIKPALAEYLLEQRTILTRTVRSNSKGLPKNKLVRLGAGESKFWRKGKMLCVSFREKKFQTKPVLVLTTAHNAQIEERLIRNKLKKKPTCIYQ</sequence>
<dbReference type="EMBL" id="JAWDGP010002817">
    <property type="protein sequence ID" value="KAK3779688.1"/>
    <property type="molecule type" value="Genomic_DNA"/>
</dbReference>
<dbReference type="InterPro" id="IPR029526">
    <property type="entry name" value="PGBD"/>
</dbReference>
<dbReference type="GO" id="GO:0005524">
    <property type="term" value="F:ATP binding"/>
    <property type="evidence" value="ECO:0007669"/>
    <property type="project" value="UniProtKB-KW"/>
</dbReference>
<evidence type="ECO:0000256" key="12">
    <source>
        <dbReference type="ARBA" id="ARBA00023273"/>
    </source>
</evidence>
<keyword evidence="5" id="KW-0547">Nucleotide-binding</keyword>
<dbReference type="InterPro" id="IPR003593">
    <property type="entry name" value="AAA+_ATPase"/>
</dbReference>
<keyword evidence="17" id="KW-1185">Reference proteome</keyword>
<keyword evidence="7" id="KW-0243">Dynein</keyword>
<dbReference type="SUPFAM" id="SSF52540">
    <property type="entry name" value="P-loop containing nucleoside triphosphate hydrolases"/>
    <property type="match status" value="2"/>
</dbReference>
<dbReference type="FunFam" id="1.20.920.30:FF:000002">
    <property type="entry name" value="Dynein axonemal heavy chain 3"/>
    <property type="match status" value="1"/>
</dbReference>
<dbReference type="FunFam" id="1.10.8.1220:FF:000001">
    <property type="entry name" value="Dynein axonemal heavy chain 5"/>
    <property type="match status" value="1"/>
</dbReference>
<dbReference type="InterPro" id="IPR041466">
    <property type="entry name" value="Dynein_AAA5_ext"/>
</dbReference>
<dbReference type="GO" id="GO:0030286">
    <property type="term" value="C:dynein complex"/>
    <property type="evidence" value="ECO:0007669"/>
    <property type="project" value="UniProtKB-KW"/>
</dbReference>
<evidence type="ECO:0000256" key="5">
    <source>
        <dbReference type="ARBA" id="ARBA00022741"/>
    </source>
</evidence>
<dbReference type="InterPro" id="IPR041589">
    <property type="entry name" value="DNAH3_AAA_lid_1"/>
</dbReference>
<dbReference type="Pfam" id="PF17857">
    <property type="entry name" value="AAA_lid_1"/>
    <property type="match status" value="1"/>
</dbReference>
<proteinExistence type="inferred from homology"/>
<keyword evidence="6" id="KW-0067">ATP-binding</keyword>
<evidence type="ECO:0000256" key="2">
    <source>
        <dbReference type="ARBA" id="ARBA00008887"/>
    </source>
</evidence>
<feature type="region of interest" description="Disordered" evidence="14">
    <location>
        <begin position="96"/>
        <end position="115"/>
    </location>
</feature>
<evidence type="ECO:0000259" key="15">
    <source>
        <dbReference type="SMART" id="SM00382"/>
    </source>
</evidence>
<keyword evidence="8 13" id="KW-0175">Coiled coil</keyword>
<dbReference type="InterPro" id="IPR024743">
    <property type="entry name" value="Dynein_HC_stalk"/>
</dbReference>
<evidence type="ECO:0000313" key="17">
    <source>
        <dbReference type="Proteomes" id="UP001283361"/>
    </source>
</evidence>
<reference evidence="16" key="1">
    <citation type="journal article" date="2023" name="G3 (Bethesda)">
        <title>A reference genome for the long-term kleptoplast-retaining sea slug Elysia crispata morphotype clarki.</title>
        <authorList>
            <person name="Eastman K.E."/>
            <person name="Pendleton A.L."/>
            <person name="Shaikh M.A."/>
            <person name="Suttiyut T."/>
            <person name="Ogas R."/>
            <person name="Tomko P."/>
            <person name="Gavelis G."/>
            <person name="Widhalm J.R."/>
            <person name="Wisecaver J.H."/>
        </authorList>
    </citation>
    <scope>NUCLEOTIDE SEQUENCE</scope>
    <source>
        <strain evidence="16">ECLA1</strain>
    </source>
</reference>
<feature type="compositionally biased region" description="Acidic residues" evidence="14">
    <location>
        <begin position="96"/>
        <end position="109"/>
    </location>
</feature>
<dbReference type="Gene3D" id="3.40.50.300">
    <property type="entry name" value="P-loop containing nucleotide triphosphate hydrolases"/>
    <property type="match status" value="2"/>
</dbReference>
<dbReference type="Pfam" id="PF12777">
    <property type="entry name" value="MT"/>
    <property type="match status" value="1"/>
</dbReference>
<name>A0AAE1A2I4_9GAST</name>
<dbReference type="SMART" id="SM00382">
    <property type="entry name" value="AAA"/>
    <property type="match status" value="1"/>
</dbReference>
<evidence type="ECO:0000256" key="13">
    <source>
        <dbReference type="SAM" id="Coils"/>
    </source>
</evidence>
<dbReference type="FunFam" id="3.40.50.300:FF:002141">
    <property type="entry name" value="Dynein heavy chain"/>
    <property type="match status" value="1"/>
</dbReference>
<evidence type="ECO:0000256" key="9">
    <source>
        <dbReference type="ARBA" id="ARBA00023069"/>
    </source>
</evidence>
<evidence type="ECO:0000313" key="16">
    <source>
        <dbReference type="EMBL" id="KAK3779688.1"/>
    </source>
</evidence>
<dbReference type="Pfam" id="PF12781">
    <property type="entry name" value="AAA_9"/>
    <property type="match status" value="1"/>
</dbReference>
<evidence type="ECO:0000256" key="1">
    <source>
        <dbReference type="ARBA" id="ARBA00004430"/>
    </source>
</evidence>
<dbReference type="InterPro" id="IPR026983">
    <property type="entry name" value="DHC"/>
</dbReference>
<protein>
    <recommendedName>
        <fullName evidence="15">AAA+ ATPase domain-containing protein</fullName>
    </recommendedName>
</protein>
<dbReference type="Proteomes" id="UP001283361">
    <property type="component" value="Unassembled WGS sequence"/>
</dbReference>
<dbReference type="Gene3D" id="1.20.920.20">
    <property type="match status" value="1"/>
</dbReference>
<dbReference type="GO" id="GO:0045505">
    <property type="term" value="F:dynein intermediate chain binding"/>
    <property type="evidence" value="ECO:0007669"/>
    <property type="project" value="InterPro"/>
</dbReference>
<evidence type="ECO:0000256" key="6">
    <source>
        <dbReference type="ARBA" id="ARBA00022840"/>
    </source>
</evidence>
<dbReference type="Pfam" id="PF13843">
    <property type="entry name" value="DDE_Tnp_1_7"/>
    <property type="match status" value="1"/>
</dbReference>
<dbReference type="Pfam" id="PF17852">
    <property type="entry name" value="Dynein_AAA_lid"/>
    <property type="match status" value="2"/>
</dbReference>
<keyword evidence="11" id="KW-0206">Cytoskeleton</keyword>
<evidence type="ECO:0000256" key="10">
    <source>
        <dbReference type="ARBA" id="ARBA00023175"/>
    </source>
</evidence>
<keyword evidence="4" id="KW-0493">Microtubule</keyword>
<keyword evidence="12" id="KW-0966">Cell projection</keyword>
<dbReference type="GO" id="GO:0051959">
    <property type="term" value="F:dynein light intermediate chain binding"/>
    <property type="evidence" value="ECO:0007669"/>
    <property type="project" value="InterPro"/>
</dbReference>
<accession>A0AAE1A2I4</accession>
<keyword evidence="3" id="KW-0963">Cytoplasm</keyword>
<dbReference type="GO" id="GO:0007018">
    <property type="term" value="P:microtubule-based movement"/>
    <property type="evidence" value="ECO:0007669"/>
    <property type="project" value="InterPro"/>
</dbReference>
<evidence type="ECO:0000256" key="3">
    <source>
        <dbReference type="ARBA" id="ARBA00022490"/>
    </source>
</evidence>
<dbReference type="Pfam" id="PF12775">
    <property type="entry name" value="AAA_7"/>
    <property type="match status" value="1"/>
</dbReference>
<dbReference type="PANTHER" id="PTHR22878">
    <property type="entry name" value="DYNEIN HEAVY CHAIN 6, AXONEMAL-LIKE-RELATED"/>
    <property type="match status" value="1"/>
</dbReference>
<dbReference type="Gene3D" id="1.20.920.30">
    <property type="match status" value="1"/>
</dbReference>
<comment type="subcellular location">
    <subcellularLocation>
        <location evidence="1">Cytoplasm</location>
        <location evidence="1">Cytoskeleton</location>
        <location evidence="1">Cilium axoneme</location>
    </subcellularLocation>
</comment>
<evidence type="ECO:0000256" key="4">
    <source>
        <dbReference type="ARBA" id="ARBA00022701"/>
    </source>
</evidence>
<feature type="domain" description="AAA+ ATPase" evidence="15">
    <location>
        <begin position="253"/>
        <end position="400"/>
    </location>
</feature>
<gene>
    <name evidence="16" type="ORF">RRG08_013644</name>
</gene>
<dbReference type="GO" id="GO:0005930">
    <property type="term" value="C:axoneme"/>
    <property type="evidence" value="ECO:0007669"/>
    <property type="project" value="UniProtKB-SubCell"/>
</dbReference>
<dbReference type="Gene3D" id="6.10.140.1060">
    <property type="match status" value="1"/>
</dbReference>
<comment type="similarity">
    <text evidence="2">Belongs to the dynein heavy chain family.</text>
</comment>
<dbReference type="InterPro" id="IPR027417">
    <property type="entry name" value="P-loop_NTPase"/>
</dbReference>
<evidence type="ECO:0000256" key="11">
    <source>
        <dbReference type="ARBA" id="ARBA00023212"/>
    </source>
</evidence>
<evidence type="ECO:0000256" key="8">
    <source>
        <dbReference type="ARBA" id="ARBA00023054"/>
    </source>
</evidence>
<dbReference type="GO" id="GO:0005874">
    <property type="term" value="C:microtubule"/>
    <property type="evidence" value="ECO:0007669"/>
    <property type="project" value="UniProtKB-KW"/>
</dbReference>
<dbReference type="FunFam" id="1.20.920.20:FF:000006">
    <property type="entry name" value="Dynein, axonemal, heavy chain 6"/>
    <property type="match status" value="1"/>
</dbReference>
<evidence type="ECO:0000256" key="7">
    <source>
        <dbReference type="ARBA" id="ARBA00023017"/>
    </source>
</evidence>
<dbReference type="Gene3D" id="1.10.8.1220">
    <property type="match status" value="1"/>
</dbReference>
<feature type="coiled-coil region" evidence="13">
    <location>
        <begin position="1095"/>
        <end position="1160"/>
    </location>
</feature>
<dbReference type="InterPro" id="IPR024317">
    <property type="entry name" value="Dynein_heavy_chain_D4_dom"/>
</dbReference>
<organism evidence="16 17">
    <name type="scientific">Elysia crispata</name>
    <name type="common">lettuce slug</name>
    <dbReference type="NCBI Taxonomy" id="231223"/>
    <lineage>
        <taxon>Eukaryota</taxon>
        <taxon>Metazoa</taxon>
        <taxon>Spiralia</taxon>
        <taxon>Lophotrochozoa</taxon>
        <taxon>Mollusca</taxon>
        <taxon>Gastropoda</taxon>
        <taxon>Heterobranchia</taxon>
        <taxon>Euthyneura</taxon>
        <taxon>Panpulmonata</taxon>
        <taxon>Sacoglossa</taxon>
        <taxon>Placobranchoidea</taxon>
        <taxon>Plakobranchidae</taxon>
        <taxon>Elysia</taxon>
    </lineage>
</organism>
<dbReference type="PANTHER" id="PTHR22878:SF72">
    <property type="entry name" value="DYNEIN HEAVY CHAIN 3, AXONEMAL"/>
    <property type="match status" value="1"/>
</dbReference>
<comment type="caution">
    <text evidence="16">The sequence shown here is derived from an EMBL/GenBank/DDBJ whole genome shotgun (WGS) entry which is preliminary data.</text>
</comment>
<dbReference type="Gene3D" id="1.10.472.130">
    <property type="match status" value="1"/>
</dbReference>
<dbReference type="Pfam" id="PF12780">
    <property type="entry name" value="AAA_8"/>
    <property type="match status" value="1"/>
</dbReference>
<evidence type="ECO:0000256" key="14">
    <source>
        <dbReference type="SAM" id="MobiDB-lite"/>
    </source>
</evidence>
<dbReference type="InterPro" id="IPR035706">
    <property type="entry name" value="AAA_9"/>
</dbReference>
<keyword evidence="9" id="KW-0969">Cilium</keyword>
<dbReference type="FunFam" id="3.40.50.300:FF:000223">
    <property type="entry name" value="Dynein heavy chain 3, axonemal"/>
    <property type="match status" value="1"/>
</dbReference>
<keyword evidence="10" id="KW-0505">Motor protein</keyword>